<keyword evidence="3" id="KW-1185">Reference proteome</keyword>
<evidence type="ECO:0000313" key="2">
    <source>
        <dbReference type="EMBL" id="MBB5986962.1"/>
    </source>
</evidence>
<accession>A0ABR6NJY3</accession>
<organism evidence="2 3">
    <name type="scientific">Sphingobium lignivorans</name>
    <dbReference type="NCBI Taxonomy" id="2735886"/>
    <lineage>
        <taxon>Bacteria</taxon>
        <taxon>Pseudomonadati</taxon>
        <taxon>Pseudomonadota</taxon>
        <taxon>Alphaproteobacteria</taxon>
        <taxon>Sphingomonadales</taxon>
        <taxon>Sphingomonadaceae</taxon>
        <taxon>Sphingobium</taxon>
    </lineage>
</organism>
<comment type="caution">
    <text evidence="2">The sequence shown here is derived from an EMBL/GenBank/DDBJ whole genome shotgun (WGS) entry which is preliminary data.</text>
</comment>
<proteinExistence type="predicted"/>
<feature type="region of interest" description="Disordered" evidence="1">
    <location>
        <begin position="110"/>
        <end position="178"/>
    </location>
</feature>
<evidence type="ECO:0000313" key="3">
    <source>
        <dbReference type="Proteomes" id="UP001138540"/>
    </source>
</evidence>
<sequence length="178" mass="18337">MQRTARRLFTVGVIAFLGAVGGVMLGNFVAGGAATRGQDELADYSRMLEGMAADVTSVAATADRSFAPRPGPTSYECEGCDASLYDSAAAQVVDLMVPVMPHYAPEEPPVPVRLPPVRTGERAGERARAPGAAARPVVAPVPAGSLAPVPARTEVPAGPELPARDAQIDVPPPSDELP</sequence>
<dbReference type="RefSeq" id="WP_184155087.1">
    <property type="nucleotide sequence ID" value="NZ_JACHKA010000001.1"/>
</dbReference>
<protein>
    <submittedName>
        <fullName evidence="2">Uncharacterized protein</fullName>
    </submittedName>
</protein>
<dbReference type="Proteomes" id="UP001138540">
    <property type="component" value="Unassembled WGS sequence"/>
</dbReference>
<dbReference type="EMBL" id="JACHKA010000001">
    <property type="protein sequence ID" value="MBB5986962.1"/>
    <property type="molecule type" value="Genomic_DNA"/>
</dbReference>
<feature type="compositionally biased region" description="Basic and acidic residues" evidence="1">
    <location>
        <begin position="119"/>
        <end position="128"/>
    </location>
</feature>
<gene>
    <name evidence="2" type="ORF">HNP60_002936</name>
</gene>
<evidence type="ECO:0000256" key="1">
    <source>
        <dbReference type="SAM" id="MobiDB-lite"/>
    </source>
</evidence>
<reference evidence="2 3" key="1">
    <citation type="submission" date="2020-08" db="EMBL/GenBank/DDBJ databases">
        <title>Exploring microbial biodiversity for novel pathways involved in the catabolism of aromatic compounds derived from lignin.</title>
        <authorList>
            <person name="Elkins J."/>
        </authorList>
    </citation>
    <scope>NUCLEOTIDE SEQUENCE [LARGE SCALE GENOMIC DNA]</scope>
    <source>
        <strain evidence="2 3">B1D3A</strain>
    </source>
</reference>
<name>A0ABR6NJY3_9SPHN</name>
<feature type="compositionally biased region" description="Low complexity" evidence="1">
    <location>
        <begin position="129"/>
        <end position="144"/>
    </location>
</feature>